<dbReference type="AlphaFoldDB" id="A0A2K8MJ04"/>
<keyword evidence="3" id="KW-0998">Cell outer membrane</keyword>
<evidence type="ECO:0000313" key="6">
    <source>
        <dbReference type="EMBL" id="ATY31171.1"/>
    </source>
</evidence>
<reference evidence="6 7" key="1">
    <citation type="submission" date="2017-11" db="EMBL/GenBank/DDBJ databases">
        <title>Complete genome sequence of Sphingomonas sp. Strain Cra20, a psychrotolerant potential plant growth promoting rhizobacteria.</title>
        <authorList>
            <person name="Luo Y."/>
        </authorList>
    </citation>
    <scope>NUCLEOTIDE SEQUENCE [LARGE SCALE GENOMIC DNA]</scope>
    <source>
        <strain evidence="6 7">Cra20</strain>
    </source>
</reference>
<dbReference type="OrthoDB" id="6987031at2"/>
<evidence type="ECO:0000256" key="1">
    <source>
        <dbReference type="ARBA" id="ARBA00022448"/>
    </source>
</evidence>
<feature type="signal peptide" evidence="4">
    <location>
        <begin position="1"/>
        <end position="21"/>
    </location>
</feature>
<accession>A0A2K8MJ04</accession>
<name>A0A2K8MJ04_9SPHN</name>
<dbReference type="InterPro" id="IPR021488">
    <property type="entry name" value="DUF3142"/>
</dbReference>
<dbReference type="Pfam" id="PF07660">
    <property type="entry name" value="STN"/>
    <property type="match status" value="1"/>
</dbReference>
<keyword evidence="4" id="KW-0732">Signal</keyword>
<keyword evidence="7" id="KW-1185">Reference proteome</keyword>
<evidence type="ECO:0000256" key="4">
    <source>
        <dbReference type="SAM" id="SignalP"/>
    </source>
</evidence>
<keyword evidence="1" id="KW-0813">Transport</keyword>
<gene>
    <name evidence="6" type="ORF">CVN68_03560</name>
</gene>
<dbReference type="Gene3D" id="3.55.50.30">
    <property type="match status" value="1"/>
</dbReference>
<keyword evidence="2" id="KW-0472">Membrane</keyword>
<evidence type="ECO:0000256" key="3">
    <source>
        <dbReference type="ARBA" id="ARBA00023237"/>
    </source>
</evidence>
<evidence type="ECO:0000313" key="7">
    <source>
        <dbReference type="Proteomes" id="UP000229081"/>
    </source>
</evidence>
<dbReference type="EMBL" id="CP024923">
    <property type="protein sequence ID" value="ATY31171.1"/>
    <property type="molecule type" value="Genomic_DNA"/>
</dbReference>
<dbReference type="InterPro" id="IPR011662">
    <property type="entry name" value="Secretin/TonB_short_N"/>
</dbReference>
<dbReference type="Gene3D" id="2.170.130.10">
    <property type="entry name" value="TonB-dependent receptor, plug domain"/>
    <property type="match status" value="1"/>
</dbReference>
<organism evidence="6 7">
    <name type="scientific">Sphingomonas psychrotolerans</name>
    <dbReference type="NCBI Taxonomy" id="1327635"/>
    <lineage>
        <taxon>Bacteria</taxon>
        <taxon>Pseudomonadati</taxon>
        <taxon>Pseudomonadota</taxon>
        <taxon>Alphaproteobacteria</taxon>
        <taxon>Sphingomonadales</taxon>
        <taxon>Sphingomonadaceae</taxon>
        <taxon>Sphingomonas</taxon>
    </lineage>
</organism>
<dbReference type="RefSeq" id="WP_100280982.1">
    <property type="nucleotide sequence ID" value="NZ_CP024923.1"/>
</dbReference>
<sequence length="406" mass="43284">MQSTKAVALALLATASAAALAASAPVACAQQAHRQTYDLPAQPLAASLRAVADRGGRNIGGPAELLRDKTAPALRGDFTPEEAVAQLLAGSGLAQRPAGQSIVIRRADEETSEVDVQSEDVVVTGSRIRGAPVASPVVTIGSEEIRDAARANLGDVARALPQNFGGGQNPGIGITTPAASGIDVSGGSPTTPRVDANDYDAFWLWAGVKPQPALSRAKRIYLLHGAVVAGAPARLVAQRPAVPHVRHAEVWLVLRVETLAWTPQIEAQLLAALERWRRAGNRVAGVQIDFDARTRHLSGYAAFLKTLRVRLPEHYKLGITGLLDWSANGDPKGLDALAGVVDEVVLQIYQGRRVIPGYRTYLTRLERMSIPFRIGLLQNGEWTPPPGLASNPRFQGYVVFLLNPRP</sequence>
<protein>
    <recommendedName>
        <fullName evidence="5">Secretin/TonB short N-terminal domain-containing protein</fullName>
    </recommendedName>
</protein>
<dbReference type="InterPro" id="IPR037066">
    <property type="entry name" value="Plug_dom_sf"/>
</dbReference>
<evidence type="ECO:0000259" key="5">
    <source>
        <dbReference type="SMART" id="SM00965"/>
    </source>
</evidence>
<dbReference type="GO" id="GO:0019867">
    <property type="term" value="C:outer membrane"/>
    <property type="evidence" value="ECO:0007669"/>
    <property type="project" value="InterPro"/>
</dbReference>
<dbReference type="KEGG" id="sphc:CVN68_03560"/>
<feature type="chain" id="PRO_5014707190" description="Secretin/TonB short N-terminal domain-containing protein" evidence="4">
    <location>
        <begin position="22"/>
        <end position="406"/>
    </location>
</feature>
<dbReference type="Proteomes" id="UP000229081">
    <property type="component" value="Chromosome"/>
</dbReference>
<dbReference type="Pfam" id="PF11340">
    <property type="entry name" value="DUF3142"/>
    <property type="match status" value="1"/>
</dbReference>
<proteinExistence type="predicted"/>
<dbReference type="SMART" id="SM00965">
    <property type="entry name" value="STN"/>
    <property type="match status" value="1"/>
</dbReference>
<feature type="domain" description="Secretin/TonB short N-terminal" evidence="5">
    <location>
        <begin position="57"/>
        <end position="107"/>
    </location>
</feature>
<evidence type="ECO:0000256" key="2">
    <source>
        <dbReference type="ARBA" id="ARBA00023136"/>
    </source>
</evidence>